<dbReference type="OrthoDB" id="3432781at2759"/>
<evidence type="ECO:0008006" key="4">
    <source>
        <dbReference type="Google" id="ProtNLM"/>
    </source>
</evidence>
<proteinExistence type="predicted"/>
<protein>
    <recommendedName>
        <fullName evidence="4">Protein kinase domain-containing protein</fullName>
    </recommendedName>
</protein>
<evidence type="ECO:0000313" key="3">
    <source>
        <dbReference type="Proteomes" id="UP000016923"/>
    </source>
</evidence>
<keyword evidence="1" id="KW-0378">Hydrolase</keyword>
<accession>S3CMV6</accession>
<name>S3CMV6_OPHP1</name>
<sequence length="389" mass="44285">MYPDWPETPADLIPLPLCDGPKLAAFDFKGPQQIEFLEYLGEGLHAHVVKVRIQGQEYALKLFRFVYDHDWYGPGQLDKNEDRGKLTLFAQYSEPFSSECRAFGRLLEAGHPDLATACYGYVLLDEAHERALADRFALEFDGNIDLAGVWNMRGRYLGERSGKPPPIRGILKALGTPGPIEDPPNLTVPSARRILRDTIKFHQLGIICLDVRRDQLIDGKLCDFSTAITVPHFLTNPDLNPQLTDRQKARMLRETFILTIGDYWDYEDVLVEALENPRQTSKLYKVPVFPGGIRGIFTGEPRLAPDPRYQLRSTSAHPDSVYTLVDPRRYNGKGQITTTGTNLKTKSRPQRQRIPLSPRPKRWYFDCSPEEATKLNATRQVHTTLECYN</sequence>
<evidence type="ECO:0000256" key="1">
    <source>
        <dbReference type="ARBA" id="ARBA00022801"/>
    </source>
</evidence>
<dbReference type="STRING" id="1262450.S3CMV6"/>
<dbReference type="Proteomes" id="UP000016923">
    <property type="component" value="Unassembled WGS sequence"/>
</dbReference>
<dbReference type="InterPro" id="IPR025213">
    <property type="entry name" value="Sim4_Fta2"/>
</dbReference>
<dbReference type="GO" id="GO:0016787">
    <property type="term" value="F:hydrolase activity"/>
    <property type="evidence" value="ECO:0007669"/>
    <property type="project" value="UniProtKB-KW"/>
</dbReference>
<organism evidence="2 3">
    <name type="scientific">Ophiostoma piceae (strain UAMH 11346)</name>
    <name type="common">Sap stain fungus</name>
    <dbReference type="NCBI Taxonomy" id="1262450"/>
    <lineage>
        <taxon>Eukaryota</taxon>
        <taxon>Fungi</taxon>
        <taxon>Dikarya</taxon>
        <taxon>Ascomycota</taxon>
        <taxon>Pezizomycotina</taxon>
        <taxon>Sordariomycetes</taxon>
        <taxon>Sordariomycetidae</taxon>
        <taxon>Ophiostomatales</taxon>
        <taxon>Ophiostomataceae</taxon>
        <taxon>Ophiostoma</taxon>
    </lineage>
</organism>
<keyword evidence="3" id="KW-1185">Reference proteome</keyword>
<gene>
    <name evidence="2" type="ORF">F503_00585</name>
</gene>
<dbReference type="VEuPathDB" id="FungiDB:F503_00585"/>
<dbReference type="eggNOG" id="ENOG502T2GP">
    <property type="taxonomic scope" value="Eukaryota"/>
</dbReference>
<dbReference type="HOGENOM" id="CLU_042091_0_1_1"/>
<dbReference type="PROSITE" id="PS00690">
    <property type="entry name" value="DEAH_ATP_HELICASE"/>
    <property type="match status" value="1"/>
</dbReference>
<dbReference type="OMA" id="CECRAFA"/>
<reference evidence="2 3" key="1">
    <citation type="journal article" date="2013" name="BMC Genomics">
        <title>The genome and transcriptome of the pine saprophyte Ophiostoma piceae, and a comparison with the bark beetle-associated pine pathogen Grosmannia clavigera.</title>
        <authorList>
            <person name="Haridas S."/>
            <person name="Wang Y."/>
            <person name="Lim L."/>
            <person name="Massoumi Alamouti S."/>
            <person name="Jackman S."/>
            <person name="Docking R."/>
            <person name="Robertson G."/>
            <person name="Birol I."/>
            <person name="Bohlmann J."/>
            <person name="Breuil C."/>
        </authorList>
    </citation>
    <scope>NUCLEOTIDE SEQUENCE [LARGE SCALE GENOMIC DNA]</scope>
    <source>
        <strain evidence="2 3">UAMH 11346</strain>
    </source>
</reference>
<evidence type="ECO:0000313" key="2">
    <source>
        <dbReference type="EMBL" id="EPE07863.1"/>
    </source>
</evidence>
<dbReference type="InterPro" id="IPR002464">
    <property type="entry name" value="DNA/RNA_helicase_DEAH_CS"/>
</dbReference>
<dbReference type="AlphaFoldDB" id="S3CMV6"/>
<dbReference type="EMBL" id="KE148150">
    <property type="protein sequence ID" value="EPE07863.1"/>
    <property type="molecule type" value="Genomic_DNA"/>
</dbReference>
<dbReference type="Pfam" id="PF13095">
    <property type="entry name" value="FTA2"/>
    <property type="match status" value="1"/>
</dbReference>